<reference evidence="2 3" key="1">
    <citation type="submission" date="2016-05" db="EMBL/GenBank/DDBJ databases">
        <title>Genomic and physiological characterization of Planctopirus sp. isolated from fresh water lake.</title>
        <authorList>
            <person name="Subhash Y."/>
            <person name="Ramana C."/>
        </authorList>
    </citation>
    <scope>NUCLEOTIDE SEQUENCE [LARGE SCALE GENOMIC DNA]</scope>
    <source>
        <strain evidence="2 3">JC280</strain>
    </source>
</reference>
<dbReference type="Proteomes" id="UP000094828">
    <property type="component" value="Unassembled WGS sequence"/>
</dbReference>
<protein>
    <recommendedName>
        <fullName evidence="1">BON domain-containing protein</fullName>
    </recommendedName>
</protein>
<dbReference type="Pfam" id="PF04972">
    <property type="entry name" value="BON"/>
    <property type="match status" value="1"/>
</dbReference>
<dbReference type="AlphaFoldDB" id="A0A1C3EHK2"/>
<accession>A0A1C3EHK2</accession>
<name>A0A1C3EHK2_9PLAN</name>
<comment type="caution">
    <text evidence="2">The sequence shown here is derived from an EMBL/GenBank/DDBJ whole genome shotgun (WGS) entry which is preliminary data.</text>
</comment>
<evidence type="ECO:0000313" key="2">
    <source>
        <dbReference type="EMBL" id="ODA32725.1"/>
    </source>
</evidence>
<evidence type="ECO:0000313" key="3">
    <source>
        <dbReference type="Proteomes" id="UP000094828"/>
    </source>
</evidence>
<feature type="domain" description="BON" evidence="1">
    <location>
        <begin position="100"/>
        <end position="146"/>
    </location>
</feature>
<sequence length="167" mass="18426">MPVGGSSIPPPCDVAGLPEQHAPVFLPDEPLDAEPLDDGGRHVASLFVCLFKNQDGFTPQKDIMVAFNDSDFAILVSPSETTTERQLYERLFIQEPDTFRFVQIHISNGVLVLTGTVDSYFEKALAVQVARRSVFQLDVADELQVNPSISRTLRSLNRIARHATSNS</sequence>
<dbReference type="InterPro" id="IPR007055">
    <property type="entry name" value="BON_dom"/>
</dbReference>
<keyword evidence="3" id="KW-1185">Reference proteome</keyword>
<evidence type="ECO:0000259" key="1">
    <source>
        <dbReference type="Pfam" id="PF04972"/>
    </source>
</evidence>
<dbReference type="Gene3D" id="3.40.1520.20">
    <property type="match status" value="1"/>
</dbReference>
<proteinExistence type="predicted"/>
<dbReference type="EMBL" id="LYDR01000063">
    <property type="protein sequence ID" value="ODA32725.1"/>
    <property type="molecule type" value="Genomic_DNA"/>
</dbReference>
<gene>
    <name evidence="2" type="ORF">A6X21_20515</name>
</gene>
<organism evidence="2 3">
    <name type="scientific">Planctopirus hydrillae</name>
    <dbReference type="NCBI Taxonomy" id="1841610"/>
    <lineage>
        <taxon>Bacteria</taxon>
        <taxon>Pseudomonadati</taxon>
        <taxon>Planctomycetota</taxon>
        <taxon>Planctomycetia</taxon>
        <taxon>Planctomycetales</taxon>
        <taxon>Planctomycetaceae</taxon>
        <taxon>Planctopirus</taxon>
    </lineage>
</organism>